<evidence type="ECO:0000256" key="10">
    <source>
        <dbReference type="ARBA" id="ARBA00023136"/>
    </source>
</evidence>
<dbReference type="SFLD" id="SFLDG00002">
    <property type="entry name" value="C1.7:_P-type_atpase_like"/>
    <property type="match status" value="1"/>
</dbReference>
<dbReference type="InterPro" id="IPR044492">
    <property type="entry name" value="P_typ_ATPase_HD_dom"/>
</dbReference>
<dbReference type="InterPro" id="IPR036412">
    <property type="entry name" value="HAD-like_sf"/>
</dbReference>
<dbReference type="GO" id="GO:0005524">
    <property type="term" value="F:ATP binding"/>
    <property type="evidence" value="ECO:0007669"/>
    <property type="project" value="UniProtKB-UniRule"/>
</dbReference>
<dbReference type="EMBL" id="CACRXK020002193">
    <property type="protein sequence ID" value="CAB3993142.1"/>
    <property type="molecule type" value="Genomic_DNA"/>
</dbReference>
<dbReference type="EC" id="7.2.2.8" evidence="3"/>
<dbReference type="InterPro" id="IPR027256">
    <property type="entry name" value="P-typ_ATPase_IB"/>
</dbReference>
<dbReference type="InterPro" id="IPR036163">
    <property type="entry name" value="HMA_dom_sf"/>
</dbReference>
<evidence type="ECO:0000256" key="8">
    <source>
        <dbReference type="ARBA" id="ARBA00022967"/>
    </source>
</evidence>
<feature type="transmembrane region" description="Helical" evidence="11">
    <location>
        <begin position="245"/>
        <end position="264"/>
    </location>
</feature>
<keyword evidence="5 11" id="KW-0479">Metal-binding</keyword>
<feature type="transmembrane region" description="Helical" evidence="11">
    <location>
        <begin position="506"/>
        <end position="527"/>
    </location>
</feature>
<dbReference type="InterPro" id="IPR001757">
    <property type="entry name" value="P_typ_ATPase"/>
</dbReference>
<organism evidence="14 15">
    <name type="scientific">Paramuricea clavata</name>
    <name type="common">Red gorgonian</name>
    <name type="synonym">Violescent sea-whip</name>
    <dbReference type="NCBI Taxonomy" id="317549"/>
    <lineage>
        <taxon>Eukaryota</taxon>
        <taxon>Metazoa</taxon>
        <taxon>Cnidaria</taxon>
        <taxon>Anthozoa</taxon>
        <taxon>Octocorallia</taxon>
        <taxon>Malacalcyonacea</taxon>
        <taxon>Plexauridae</taxon>
        <taxon>Paramuricea</taxon>
    </lineage>
</organism>
<dbReference type="GO" id="GO:0016020">
    <property type="term" value="C:membrane"/>
    <property type="evidence" value="ECO:0007669"/>
    <property type="project" value="UniProtKB-SubCell"/>
</dbReference>
<protein>
    <recommendedName>
        <fullName evidence="3">P-type Cu(+) transporter</fullName>
        <ecNumber evidence="3">7.2.2.8</ecNumber>
    </recommendedName>
</protein>
<accession>A0A6S7GSZ8</accession>
<dbReference type="SFLD" id="SFLDS00003">
    <property type="entry name" value="Haloacid_Dehalogenase"/>
    <property type="match status" value="1"/>
</dbReference>
<feature type="transmembrane region" description="Helical" evidence="11">
    <location>
        <begin position="469"/>
        <end position="494"/>
    </location>
</feature>
<keyword evidence="8" id="KW-1278">Translocase</keyword>
<evidence type="ECO:0000256" key="2">
    <source>
        <dbReference type="ARBA" id="ARBA00006024"/>
    </source>
</evidence>
<gene>
    <name evidence="14" type="ORF">PACLA_8A040958</name>
</gene>
<dbReference type="Gene3D" id="3.40.1110.10">
    <property type="entry name" value="Calcium-transporting ATPase, cytoplasmic domain N"/>
    <property type="match status" value="1"/>
</dbReference>
<comment type="subcellular location">
    <subcellularLocation>
        <location evidence="1">Golgi apparatus</location>
        <location evidence="1">trans-Golgi network membrane</location>
        <topology evidence="1">Multi-pass membrane protein</topology>
    </subcellularLocation>
    <subcellularLocation>
        <location evidence="11">Membrane</location>
    </subcellularLocation>
</comment>
<feature type="transmembrane region" description="Helical" evidence="11">
    <location>
        <begin position="325"/>
        <end position="343"/>
    </location>
</feature>
<dbReference type="GO" id="GO:0005802">
    <property type="term" value="C:trans-Golgi network"/>
    <property type="evidence" value="ECO:0007669"/>
    <property type="project" value="UniProtKB-ARBA"/>
</dbReference>
<evidence type="ECO:0000256" key="7">
    <source>
        <dbReference type="ARBA" id="ARBA00022840"/>
    </source>
</evidence>
<dbReference type="NCBIfam" id="TIGR01525">
    <property type="entry name" value="ATPase-IB_hvy"/>
    <property type="match status" value="1"/>
</dbReference>
<evidence type="ECO:0000256" key="9">
    <source>
        <dbReference type="ARBA" id="ARBA00022989"/>
    </source>
</evidence>
<dbReference type="InterPro" id="IPR008250">
    <property type="entry name" value="ATPase_P-typ_transduc_dom_A_sf"/>
</dbReference>
<dbReference type="InterPro" id="IPR023299">
    <property type="entry name" value="ATPase_P-typ_cyto_dom_N"/>
</dbReference>
<dbReference type="PANTHER" id="PTHR48085">
    <property type="entry name" value="CADMIUM/ZINC-TRANSPORTING ATPASE HMA2-RELATED"/>
    <property type="match status" value="1"/>
</dbReference>
<dbReference type="InterPro" id="IPR023214">
    <property type="entry name" value="HAD_sf"/>
</dbReference>
<dbReference type="SUPFAM" id="SSF56784">
    <property type="entry name" value="HAD-like"/>
    <property type="match status" value="1"/>
</dbReference>
<dbReference type="SUPFAM" id="SSF55008">
    <property type="entry name" value="HMA, heavy metal-associated domain"/>
    <property type="match status" value="1"/>
</dbReference>
<evidence type="ECO:0000256" key="11">
    <source>
        <dbReference type="RuleBase" id="RU362081"/>
    </source>
</evidence>
<keyword evidence="9 11" id="KW-1133">Transmembrane helix</keyword>
<dbReference type="GO" id="GO:0046872">
    <property type="term" value="F:metal ion binding"/>
    <property type="evidence" value="ECO:0007669"/>
    <property type="project" value="UniProtKB-KW"/>
</dbReference>
<dbReference type="PROSITE" id="PS00154">
    <property type="entry name" value="ATPASE_E1_E2"/>
    <property type="match status" value="1"/>
</dbReference>
<evidence type="ECO:0000259" key="13">
    <source>
        <dbReference type="PROSITE" id="PS50846"/>
    </source>
</evidence>
<dbReference type="InterPro" id="IPR051014">
    <property type="entry name" value="Cation_Transport_ATPase_IB"/>
</dbReference>
<dbReference type="Gene3D" id="2.70.150.10">
    <property type="entry name" value="Calcium-transporting ATPase, cytoplasmic transduction domain A"/>
    <property type="match status" value="1"/>
</dbReference>
<comment type="caution">
    <text evidence="14">The sequence shown here is derived from an EMBL/GenBank/DDBJ whole genome shotgun (WGS) entry which is preliminary data.</text>
</comment>
<evidence type="ECO:0000313" key="14">
    <source>
        <dbReference type="EMBL" id="CAB3993142.1"/>
    </source>
</evidence>
<evidence type="ECO:0000313" key="15">
    <source>
        <dbReference type="Proteomes" id="UP001152795"/>
    </source>
</evidence>
<dbReference type="NCBIfam" id="TIGR01494">
    <property type="entry name" value="ATPase_P-type"/>
    <property type="match status" value="2"/>
</dbReference>
<feature type="transmembrane region" description="Helical" evidence="11">
    <location>
        <begin position="860"/>
        <end position="876"/>
    </location>
</feature>
<dbReference type="InterPro" id="IPR023298">
    <property type="entry name" value="ATPase_P-typ_TM_dom_sf"/>
</dbReference>
<dbReference type="PANTHER" id="PTHR48085:SF5">
    <property type="entry name" value="CADMIUM_ZINC-TRANSPORTING ATPASE HMA4-RELATED"/>
    <property type="match status" value="1"/>
</dbReference>
<dbReference type="SUPFAM" id="SSF81653">
    <property type="entry name" value="Calcium ATPase, transduction domain A"/>
    <property type="match status" value="1"/>
</dbReference>
<dbReference type="AlphaFoldDB" id="A0A6S7GSZ8"/>
<dbReference type="SFLD" id="SFLDF00027">
    <property type="entry name" value="p-type_atpase"/>
    <property type="match status" value="1"/>
</dbReference>
<evidence type="ECO:0000256" key="3">
    <source>
        <dbReference type="ARBA" id="ARBA00012517"/>
    </source>
</evidence>
<dbReference type="Pfam" id="PF00122">
    <property type="entry name" value="E1-E2_ATPase"/>
    <property type="match status" value="1"/>
</dbReference>
<dbReference type="Gene3D" id="3.30.70.100">
    <property type="match status" value="1"/>
</dbReference>
<keyword evidence="7 11" id="KW-0067">ATP-binding</keyword>
<comment type="similarity">
    <text evidence="2 11">Belongs to the cation transport ATPase (P-type) (TC 3.A.3) family. Type IB subfamily.</text>
</comment>
<evidence type="ECO:0000256" key="5">
    <source>
        <dbReference type="ARBA" id="ARBA00022723"/>
    </source>
</evidence>
<evidence type="ECO:0000256" key="1">
    <source>
        <dbReference type="ARBA" id="ARBA00004166"/>
    </source>
</evidence>
<dbReference type="Gene3D" id="3.40.50.1000">
    <property type="entry name" value="HAD superfamily/HAD-like"/>
    <property type="match status" value="1"/>
</dbReference>
<evidence type="ECO:0000256" key="12">
    <source>
        <dbReference type="SAM" id="MobiDB-lite"/>
    </source>
</evidence>
<proteinExistence type="inferred from homology"/>
<feature type="domain" description="HMA" evidence="13">
    <location>
        <begin position="159"/>
        <end position="225"/>
    </location>
</feature>
<evidence type="ECO:0000256" key="6">
    <source>
        <dbReference type="ARBA" id="ARBA00022741"/>
    </source>
</evidence>
<dbReference type="OrthoDB" id="436087at2759"/>
<reference evidence="14" key="1">
    <citation type="submission" date="2020-04" db="EMBL/GenBank/DDBJ databases">
        <authorList>
            <person name="Alioto T."/>
            <person name="Alioto T."/>
            <person name="Gomez Garrido J."/>
        </authorList>
    </citation>
    <scope>NUCLEOTIDE SEQUENCE</scope>
    <source>
        <strain evidence="14">A484AB</strain>
    </source>
</reference>
<feature type="transmembrane region" description="Helical" evidence="11">
    <location>
        <begin position="834"/>
        <end position="854"/>
    </location>
</feature>
<dbReference type="InterPro" id="IPR006121">
    <property type="entry name" value="HMA_dom"/>
</dbReference>
<dbReference type="InterPro" id="IPR018303">
    <property type="entry name" value="ATPase_P-typ_P_site"/>
</dbReference>
<dbReference type="GO" id="GO:0140581">
    <property type="term" value="F:P-type monovalent copper transporter activity"/>
    <property type="evidence" value="ECO:0007669"/>
    <property type="project" value="UniProtKB-EC"/>
</dbReference>
<name>A0A6S7GSZ8_PARCT</name>
<keyword evidence="4 11" id="KW-0812">Transmembrane</keyword>
<dbReference type="Pfam" id="PF00702">
    <property type="entry name" value="Hydrolase"/>
    <property type="match status" value="1"/>
</dbReference>
<dbReference type="SUPFAM" id="SSF81665">
    <property type="entry name" value="Calcium ATPase, transmembrane domain M"/>
    <property type="match status" value="1"/>
</dbReference>
<dbReference type="Proteomes" id="UP001152795">
    <property type="component" value="Unassembled WGS sequence"/>
</dbReference>
<evidence type="ECO:0000256" key="4">
    <source>
        <dbReference type="ARBA" id="ARBA00022692"/>
    </source>
</evidence>
<dbReference type="PRINTS" id="PR00119">
    <property type="entry name" value="CATATPASE"/>
</dbReference>
<keyword evidence="15" id="KW-1185">Reference proteome</keyword>
<sequence>MPVPLISEDEYITRVENFDSLYSNDDKPVTRQPNDVSPNHQAHARMYPTHASLSIPTHNEAKTNGNRASTKSVDEKKFYFPPYNKIKNHCVVEPHHGHKHYHKHEYHHGDNESDHMFCCLDNSYTERDENPEFVSDCAEELKYSVKVHDSVIIHEAPLQTTKLRVQNICCPKEGRIVQEELGKLPGINTIRVNILGRVAYISHDQDKVTPPEMLEALKKRHLGASIVDAGAEAEVDHGFPRQLKILLAILAVQAVLFSIALAAMFSYASWYMWVAVVQICFGMLPVLKKCYHAIYHLQIDLNVLITVTVIGTLAIQQWIEGGAVVFIFILANFLQEFCFYRVHKTISSLMLAKPSKAVMACTGKLVPIEDVSIGSIIAVRQGELIPLDGVVVKGSASVDESSISGEAAPVEKTLKSQAYSGTVIQHGYLELETTSSSTSSTISKIAAMVQDAQMNVSPTKIMMNKFASYYTPLVVLLAAIVFLIPLILHLSGVYGGSIKTWGERALIVLVTACPCALLMATPVVVICRISGAARLGTLIKGGTFLEALSQIEFLAFDKTGTLTEGKFQVVDLMTVSKDEENDVMRWAAALESKSSHPLAAAVVTEFTGECVADFVNDVEEIQLPDVSNFKTMEGQGISGVVEGHFIDIGNPAMLERLDVKLTPEFETEYDRLCAESKTVVFVCVDEELALMISLADIIREESHLALRWLQDLGVHLAMLTGDSKETATAVQKQLKLDSCVSEMKPDDKLKWITNIKEEHTLRKRRCCRGEKVPLVGMVGDGVNDGPALATADVGIAMAAGGSALAVEAAGVAIMTNSVLKVPEMICLSRFCRRLIIENIVLAILLKLVFVVVAAMGYVQVWMAVVADLAGLLVVILERTEASHMETTQIEYQDE</sequence>
<dbReference type="GO" id="GO:0016887">
    <property type="term" value="F:ATP hydrolysis activity"/>
    <property type="evidence" value="ECO:0007669"/>
    <property type="project" value="InterPro"/>
</dbReference>
<dbReference type="InterPro" id="IPR059000">
    <property type="entry name" value="ATPase_P-type_domA"/>
</dbReference>
<dbReference type="PROSITE" id="PS50846">
    <property type="entry name" value="HMA_2"/>
    <property type="match status" value="1"/>
</dbReference>
<feature type="region of interest" description="Disordered" evidence="12">
    <location>
        <begin position="51"/>
        <end position="70"/>
    </location>
</feature>
<feature type="transmembrane region" description="Helical" evidence="11">
    <location>
        <begin position="299"/>
        <end position="319"/>
    </location>
</feature>
<keyword evidence="6 11" id="KW-0547">Nucleotide-binding</keyword>
<keyword evidence="10 11" id="KW-0472">Membrane</keyword>